<sequence>MRNLVRCGRSRIETWPTCCDTSLGALKQARADLLGFFTVQAMVEQPACTDEHQPVDEALGTW</sequence>
<reference evidence="1 2" key="1">
    <citation type="journal article" date="2012" name="J. Bacteriol.">
        <title>The CRISPR/Cas adaptive immune system of Pseudomonas aeruginosa mediates resistance to naturally occurring and engineered phages.</title>
        <authorList>
            <person name="Cady K.C."/>
            <person name="Bondy-Denomy J."/>
            <person name="Heussler G.E."/>
            <person name="Davidson A.R."/>
            <person name="O'Toole G.A."/>
        </authorList>
    </citation>
    <scope>NUCLEOTIDE SEQUENCE [LARGE SCALE GENOMIC DNA]</scope>
    <source>
        <strain evidence="1">JBD25</strain>
    </source>
</reference>
<name>J9STQ1_9CAUD</name>
<dbReference type="EMBL" id="JX495042">
    <property type="protein sequence ID" value="AFR52224.1"/>
    <property type="molecule type" value="Genomic_DNA"/>
</dbReference>
<keyword evidence="2" id="KW-1185">Reference proteome</keyword>
<organism evidence="1 2">
    <name type="scientific">Pseudomonas phage JBD25</name>
    <dbReference type="NCBI Taxonomy" id="1225792"/>
    <lineage>
        <taxon>Viruses</taxon>
        <taxon>Duplodnaviria</taxon>
        <taxon>Heunggongvirae</taxon>
        <taxon>Uroviricota</taxon>
        <taxon>Caudoviricetes</taxon>
        <taxon>Guarnerosvirinae</taxon>
        <taxon>Torontovirus</taxon>
        <taxon>Torontovirus JBD25</taxon>
    </lineage>
</organism>
<gene>
    <name evidence="1" type="ORF">HMPREFV_HMPID9847gp0019</name>
</gene>
<proteinExistence type="predicted"/>
<evidence type="ECO:0000313" key="1">
    <source>
        <dbReference type="EMBL" id="AFR52224.1"/>
    </source>
</evidence>
<dbReference type="RefSeq" id="YP_009168744.1">
    <property type="nucleotide sequence ID" value="NC_027992.1"/>
</dbReference>
<evidence type="ECO:0000313" key="2">
    <source>
        <dbReference type="Proteomes" id="UP000007334"/>
    </source>
</evidence>
<accession>J9STQ1</accession>
<protein>
    <submittedName>
        <fullName evidence="1">Uncharacterized protein</fullName>
    </submittedName>
</protein>
<dbReference type="KEGG" id="vg:26041855"/>
<dbReference type="Proteomes" id="UP000007334">
    <property type="component" value="Segment"/>
</dbReference>